<feature type="transmembrane region" description="Helical" evidence="1">
    <location>
        <begin position="89"/>
        <end position="112"/>
    </location>
</feature>
<feature type="transmembrane region" description="Helical" evidence="1">
    <location>
        <begin position="42"/>
        <end position="58"/>
    </location>
</feature>
<evidence type="ECO:0000313" key="2">
    <source>
        <dbReference type="EMBL" id="SDM09545.1"/>
    </source>
</evidence>
<dbReference type="STRING" id="1527607.SAMN05428957_102272"/>
<dbReference type="OrthoDB" id="8537043at2"/>
<protein>
    <submittedName>
        <fullName evidence="2">Uncharacterized membrane protein</fullName>
    </submittedName>
</protein>
<reference evidence="3" key="1">
    <citation type="submission" date="2016-10" db="EMBL/GenBank/DDBJ databases">
        <authorList>
            <person name="Varghese N."/>
            <person name="Submissions S."/>
        </authorList>
    </citation>
    <scope>NUCLEOTIDE SEQUENCE [LARGE SCALE GENOMIC DNA]</scope>
    <source>
        <strain evidence="3">EPL6</strain>
    </source>
</reference>
<accession>A0A1G9QGX2</accession>
<feature type="transmembrane region" description="Helical" evidence="1">
    <location>
        <begin position="65"/>
        <end position="83"/>
    </location>
</feature>
<dbReference type="AlphaFoldDB" id="A0A1G9QGX2"/>
<dbReference type="RefSeq" id="WP_091566981.1">
    <property type="nucleotide sequence ID" value="NZ_FNHP01000002.1"/>
</dbReference>
<sequence>MSLQRPSAAFWRGALGALLGVAWAVSAHLASAGIGPLDLRVAVAFVPLALALVLLAWQSPRRGPATACALLLAGACALLGWPWLRGHFTWLFCLQHLGMHLALAAWFGGSLLPGREPAVTAMARLIHAQPLDAATLRYTRGVTWLWTLFFLANGALSLLLFAWAPVEVWSLHANVLTGPLVAVVFLAELLVRRRVLPAQQRPPLREMIRSWRLHSAGGPDDASRP</sequence>
<keyword evidence="3" id="KW-1185">Reference proteome</keyword>
<dbReference type="EMBL" id="FNHP01000002">
    <property type="protein sequence ID" value="SDM09545.1"/>
    <property type="molecule type" value="Genomic_DNA"/>
</dbReference>
<dbReference type="Proteomes" id="UP000198552">
    <property type="component" value="Unassembled WGS sequence"/>
</dbReference>
<keyword evidence="1" id="KW-0812">Transmembrane</keyword>
<gene>
    <name evidence="2" type="ORF">SAMN05428957_102272</name>
</gene>
<feature type="transmembrane region" description="Helical" evidence="1">
    <location>
        <begin position="169"/>
        <end position="191"/>
    </location>
</feature>
<evidence type="ECO:0000313" key="3">
    <source>
        <dbReference type="Proteomes" id="UP000198552"/>
    </source>
</evidence>
<evidence type="ECO:0000256" key="1">
    <source>
        <dbReference type="SAM" id="Phobius"/>
    </source>
</evidence>
<keyword evidence="1" id="KW-1133">Transmembrane helix</keyword>
<proteinExistence type="predicted"/>
<feature type="transmembrane region" description="Helical" evidence="1">
    <location>
        <begin position="144"/>
        <end position="163"/>
    </location>
</feature>
<organism evidence="2 3">
    <name type="scientific">Oryzisolibacter propanilivorax</name>
    <dbReference type="NCBI Taxonomy" id="1527607"/>
    <lineage>
        <taxon>Bacteria</taxon>
        <taxon>Pseudomonadati</taxon>
        <taxon>Pseudomonadota</taxon>
        <taxon>Betaproteobacteria</taxon>
        <taxon>Burkholderiales</taxon>
        <taxon>Comamonadaceae</taxon>
        <taxon>Oryzisolibacter</taxon>
    </lineage>
</organism>
<name>A0A1G9QGX2_9BURK</name>
<keyword evidence="1" id="KW-0472">Membrane</keyword>